<keyword evidence="1 10" id="KW-0963">Cytoplasm</keyword>
<evidence type="ECO:0000313" key="15">
    <source>
        <dbReference type="EMBL" id="MBK6975471.1"/>
    </source>
</evidence>
<dbReference type="GO" id="GO:0009252">
    <property type="term" value="P:peptidoglycan biosynthetic process"/>
    <property type="evidence" value="ECO:0007669"/>
    <property type="project" value="UniProtKB-UniRule"/>
</dbReference>
<keyword evidence="2 10" id="KW-0436">Ligase</keyword>
<dbReference type="GO" id="GO:0008360">
    <property type="term" value="P:regulation of cell shape"/>
    <property type="evidence" value="ECO:0007669"/>
    <property type="project" value="UniProtKB-KW"/>
</dbReference>
<dbReference type="Gene3D" id="3.40.1190.10">
    <property type="entry name" value="Mur-like, catalytic domain"/>
    <property type="match status" value="1"/>
</dbReference>
<evidence type="ECO:0000256" key="7">
    <source>
        <dbReference type="ARBA" id="ARBA00022984"/>
    </source>
</evidence>
<dbReference type="GO" id="GO:0005524">
    <property type="term" value="F:ATP binding"/>
    <property type="evidence" value="ECO:0007669"/>
    <property type="project" value="UniProtKB-UniRule"/>
</dbReference>
<protein>
    <recommendedName>
        <fullName evidence="10 11">UDP-N-acetylmuramoyl-tripeptide--D-alanyl-D-alanine ligase</fullName>
        <ecNumber evidence="10 11">6.3.2.10</ecNumber>
    </recommendedName>
    <alternativeName>
        <fullName evidence="10">D-alanyl-D-alanine-adding enzyme</fullName>
    </alternativeName>
</protein>
<comment type="catalytic activity">
    <reaction evidence="10 11">
        <text>D-alanyl-D-alanine + UDP-N-acetyl-alpha-D-muramoyl-L-alanyl-gamma-D-glutamyl-meso-2,6-diaminopimelate + ATP = UDP-N-acetyl-alpha-D-muramoyl-L-alanyl-gamma-D-glutamyl-meso-2,6-diaminopimeloyl-D-alanyl-D-alanine + ADP + phosphate + H(+)</text>
        <dbReference type="Rhea" id="RHEA:28374"/>
        <dbReference type="ChEBI" id="CHEBI:15378"/>
        <dbReference type="ChEBI" id="CHEBI:30616"/>
        <dbReference type="ChEBI" id="CHEBI:43474"/>
        <dbReference type="ChEBI" id="CHEBI:57822"/>
        <dbReference type="ChEBI" id="CHEBI:61386"/>
        <dbReference type="ChEBI" id="CHEBI:83905"/>
        <dbReference type="ChEBI" id="CHEBI:456216"/>
        <dbReference type="EC" id="6.3.2.10"/>
    </reaction>
</comment>
<sequence>MMDLHETAHAIGAAATADNPSYLAVSTDTRTVGQGELFVALRGANFDGHDFVSAAAERGAIAAIVDEGWAKSHPQVIPLLAVDDTRRAFGLLAAHWRQKFEIPLIGVTGSNGKTTVKEMIAACLREQAKADRLDPENSVLATSGNLNNDIGVPTMLLRLNGGHRAAVIEMGMNRPSEIGYLTRLARPTVAVVNNAQRAHLEGMGDLAEVAREKGSIYEGLGSSGVAVVNADDAYADYWREINRSRRVVSFGIDQPADVSAHVGQRGLASAIALRTAHGEAEFMLRVPGLHNARNALAAAAAALASGVTLRAVVGGLSHYSGIKGRLQLRSALNGAQLIDDTYNANPDSMRAAIDVLATTAGRKILVLGDMGEIGAQAGQYHDEIGGYAKSQGIDQLFALGDLSELAARNFGAGGRHFRSADDLVAALRKELDADTAVLVKGSRFMRMERVADAIAAGEETEAP</sequence>
<keyword evidence="4 10" id="KW-0547">Nucleotide-binding</keyword>
<comment type="function">
    <text evidence="10 11">Involved in cell wall formation. Catalyzes the final step in the synthesis of UDP-N-acetylmuramoyl-pentapeptide, the precursor of murein.</text>
</comment>
<comment type="subcellular location">
    <subcellularLocation>
        <location evidence="10 11">Cytoplasm</location>
    </subcellularLocation>
</comment>
<keyword evidence="8 10" id="KW-0131">Cell cycle</keyword>
<dbReference type="HAMAP" id="MF_02019">
    <property type="entry name" value="MurF"/>
    <property type="match status" value="1"/>
</dbReference>
<dbReference type="InterPro" id="IPR051046">
    <property type="entry name" value="MurCDEF_CellWall_CoF430Synth"/>
</dbReference>
<dbReference type="GO" id="GO:0005737">
    <property type="term" value="C:cytoplasm"/>
    <property type="evidence" value="ECO:0007669"/>
    <property type="project" value="UniProtKB-SubCell"/>
</dbReference>
<evidence type="ECO:0000256" key="2">
    <source>
        <dbReference type="ARBA" id="ARBA00022598"/>
    </source>
</evidence>
<dbReference type="EMBL" id="JADJEV010000005">
    <property type="protein sequence ID" value="MBK6975471.1"/>
    <property type="molecule type" value="Genomic_DNA"/>
</dbReference>
<evidence type="ECO:0000259" key="13">
    <source>
        <dbReference type="Pfam" id="PF02875"/>
    </source>
</evidence>
<gene>
    <name evidence="10 15" type="primary">murF</name>
    <name evidence="15" type="ORF">IPH26_21805</name>
</gene>
<dbReference type="InterPro" id="IPR036565">
    <property type="entry name" value="Mur-like_cat_sf"/>
</dbReference>
<comment type="similarity">
    <text evidence="10">Belongs to the MurCDEF family. MurF subfamily.</text>
</comment>
<evidence type="ECO:0000256" key="6">
    <source>
        <dbReference type="ARBA" id="ARBA00022960"/>
    </source>
</evidence>
<evidence type="ECO:0000256" key="8">
    <source>
        <dbReference type="ARBA" id="ARBA00023306"/>
    </source>
</evidence>
<accession>A0A9D7E860</accession>
<keyword evidence="7 10" id="KW-0573">Peptidoglycan synthesis</keyword>
<dbReference type="Pfam" id="PF01225">
    <property type="entry name" value="Mur_ligase"/>
    <property type="match status" value="1"/>
</dbReference>
<dbReference type="GO" id="GO:0071555">
    <property type="term" value="P:cell wall organization"/>
    <property type="evidence" value="ECO:0007669"/>
    <property type="project" value="UniProtKB-KW"/>
</dbReference>
<evidence type="ECO:0000313" key="16">
    <source>
        <dbReference type="Proteomes" id="UP000807785"/>
    </source>
</evidence>
<dbReference type="SUPFAM" id="SSF53623">
    <property type="entry name" value="MurD-like peptide ligases, catalytic domain"/>
    <property type="match status" value="1"/>
</dbReference>
<comment type="caution">
    <text evidence="15">The sequence shown here is derived from an EMBL/GenBank/DDBJ whole genome shotgun (WGS) entry which is preliminary data.</text>
</comment>
<dbReference type="SUPFAM" id="SSF63418">
    <property type="entry name" value="MurE/MurF N-terminal domain"/>
    <property type="match status" value="1"/>
</dbReference>
<evidence type="ECO:0000256" key="4">
    <source>
        <dbReference type="ARBA" id="ARBA00022741"/>
    </source>
</evidence>
<name>A0A9D7E860_9PROT</name>
<dbReference type="Gene3D" id="3.90.190.20">
    <property type="entry name" value="Mur ligase, C-terminal domain"/>
    <property type="match status" value="1"/>
</dbReference>
<keyword evidence="5 10" id="KW-0067">ATP-binding</keyword>
<comment type="pathway">
    <text evidence="10 11">Cell wall biogenesis; peptidoglycan biosynthesis.</text>
</comment>
<organism evidence="15 16">
    <name type="scientific">Candidatus Methylophosphatis roskildensis</name>
    <dbReference type="NCBI Taxonomy" id="2899263"/>
    <lineage>
        <taxon>Bacteria</taxon>
        <taxon>Pseudomonadati</taxon>
        <taxon>Pseudomonadota</taxon>
        <taxon>Betaproteobacteria</taxon>
        <taxon>Nitrosomonadales</taxon>
        <taxon>Sterolibacteriaceae</taxon>
        <taxon>Candidatus Methylophosphatis</taxon>
    </lineage>
</organism>
<dbReference type="InterPro" id="IPR000713">
    <property type="entry name" value="Mur_ligase_N"/>
</dbReference>
<evidence type="ECO:0000256" key="9">
    <source>
        <dbReference type="ARBA" id="ARBA00023316"/>
    </source>
</evidence>
<dbReference type="InterPro" id="IPR013221">
    <property type="entry name" value="Mur_ligase_cen"/>
</dbReference>
<proteinExistence type="inferred from homology"/>
<dbReference type="InterPro" id="IPR035911">
    <property type="entry name" value="MurE/MurF_N"/>
</dbReference>
<evidence type="ECO:0000256" key="3">
    <source>
        <dbReference type="ARBA" id="ARBA00022618"/>
    </source>
</evidence>
<evidence type="ECO:0000259" key="14">
    <source>
        <dbReference type="Pfam" id="PF08245"/>
    </source>
</evidence>
<dbReference type="Pfam" id="PF02875">
    <property type="entry name" value="Mur_ligase_C"/>
    <property type="match status" value="1"/>
</dbReference>
<keyword evidence="9 10" id="KW-0961">Cell wall biogenesis/degradation</keyword>
<dbReference type="SUPFAM" id="SSF53244">
    <property type="entry name" value="MurD-like peptide ligases, peptide-binding domain"/>
    <property type="match status" value="1"/>
</dbReference>
<dbReference type="InterPro" id="IPR036615">
    <property type="entry name" value="Mur_ligase_C_dom_sf"/>
</dbReference>
<evidence type="ECO:0000256" key="1">
    <source>
        <dbReference type="ARBA" id="ARBA00022490"/>
    </source>
</evidence>
<keyword evidence="6 10" id="KW-0133">Cell shape</keyword>
<dbReference type="GO" id="GO:0051301">
    <property type="term" value="P:cell division"/>
    <property type="evidence" value="ECO:0007669"/>
    <property type="project" value="UniProtKB-KW"/>
</dbReference>
<evidence type="ECO:0000259" key="12">
    <source>
        <dbReference type="Pfam" id="PF01225"/>
    </source>
</evidence>
<keyword evidence="3 10" id="KW-0132">Cell division</keyword>
<feature type="binding site" evidence="10">
    <location>
        <begin position="109"/>
        <end position="115"/>
    </location>
    <ligand>
        <name>ATP</name>
        <dbReference type="ChEBI" id="CHEBI:30616"/>
    </ligand>
</feature>
<dbReference type="PANTHER" id="PTHR43024:SF1">
    <property type="entry name" value="UDP-N-ACETYLMURAMOYL-TRIPEPTIDE--D-ALANYL-D-ALANINE LIGASE"/>
    <property type="match status" value="1"/>
</dbReference>
<dbReference type="NCBIfam" id="TIGR01143">
    <property type="entry name" value="murF"/>
    <property type="match status" value="1"/>
</dbReference>
<evidence type="ECO:0000256" key="5">
    <source>
        <dbReference type="ARBA" id="ARBA00022840"/>
    </source>
</evidence>
<feature type="domain" description="Mur ligase N-terminal catalytic" evidence="12">
    <location>
        <begin position="25"/>
        <end position="94"/>
    </location>
</feature>
<feature type="domain" description="Mur ligase central" evidence="14">
    <location>
        <begin position="107"/>
        <end position="302"/>
    </location>
</feature>
<dbReference type="AlphaFoldDB" id="A0A9D7E860"/>
<reference evidence="15" key="1">
    <citation type="submission" date="2020-10" db="EMBL/GenBank/DDBJ databases">
        <title>Connecting structure to function with the recovery of over 1000 high-quality activated sludge metagenome-assembled genomes encoding full-length rRNA genes using long-read sequencing.</title>
        <authorList>
            <person name="Singleton C.M."/>
            <person name="Petriglieri F."/>
            <person name="Kristensen J.M."/>
            <person name="Kirkegaard R.H."/>
            <person name="Michaelsen T.Y."/>
            <person name="Andersen M.H."/>
            <person name="Karst S.M."/>
            <person name="Dueholm M.S."/>
            <person name="Nielsen P.H."/>
            <person name="Albertsen M."/>
        </authorList>
    </citation>
    <scope>NUCLEOTIDE SEQUENCE</scope>
    <source>
        <strain evidence="15">Bjer_18-Q3-R1-45_BAT3C.347</strain>
    </source>
</reference>
<evidence type="ECO:0000256" key="10">
    <source>
        <dbReference type="HAMAP-Rule" id="MF_02019"/>
    </source>
</evidence>
<feature type="domain" description="Mur ligase C-terminal" evidence="13">
    <location>
        <begin position="324"/>
        <end position="443"/>
    </location>
</feature>
<dbReference type="Pfam" id="PF08245">
    <property type="entry name" value="Mur_ligase_M"/>
    <property type="match status" value="1"/>
</dbReference>
<dbReference type="EC" id="6.3.2.10" evidence="10 11"/>
<dbReference type="GO" id="GO:0047480">
    <property type="term" value="F:UDP-N-acetylmuramoyl-tripeptide-D-alanyl-D-alanine ligase activity"/>
    <property type="evidence" value="ECO:0007669"/>
    <property type="project" value="UniProtKB-UniRule"/>
</dbReference>
<dbReference type="Gene3D" id="3.40.1390.10">
    <property type="entry name" value="MurE/MurF, N-terminal domain"/>
    <property type="match status" value="1"/>
</dbReference>
<evidence type="ECO:0000256" key="11">
    <source>
        <dbReference type="RuleBase" id="RU004136"/>
    </source>
</evidence>
<dbReference type="InterPro" id="IPR005863">
    <property type="entry name" value="UDP-N-AcMur_synth"/>
</dbReference>
<dbReference type="Proteomes" id="UP000807785">
    <property type="component" value="Unassembled WGS sequence"/>
</dbReference>
<dbReference type="PANTHER" id="PTHR43024">
    <property type="entry name" value="UDP-N-ACETYLMURAMOYL-TRIPEPTIDE--D-ALANYL-D-ALANINE LIGASE"/>
    <property type="match status" value="1"/>
</dbReference>
<dbReference type="InterPro" id="IPR004101">
    <property type="entry name" value="Mur_ligase_C"/>
</dbReference>